<sequence>MSTEALKAALLGAARGFRPPPVLVSSDWIAGNFYIDSAGTLRRFKLWKFQREIADVMGDRVHTRVTIVKPIQVGYTTLLAASIGADAANDPTSVIVYVPTDEDARKIMVEDIDPGFRNSPALQAEMRVGRFDGRNTLTVRSFTGGGTLKVLGTNAPRNMRSHRARKIYWDEVDGMVVTKEGDPVTLGENRAASFPDQKFIRGSTPVGEGESFIWKGYQESDQRIFEVPCTQCGVFFEMLWAHVDWPKDKPREAVVVCPHCAGTNEHRFKAEMVENGEWKRTKPEVPEHAGFKMNALISLQPTAGWGTLAEKFVAAKAAGPSGLQPFRNTVEGLPWSTTLDQINEHHLMARAGNFGLKWDEEAQRWDVRIPALVLYITVGVDVQPDRLEIVFLGWSRDQRWFLGHEVLRGDTGAESLLWNELDAILLTKWKHPLGGQIGIEATAIDSGDGNRTQAVYDFCGPRTPRKVVAIKGDEGPRPYIKATTSKRARRAGARLHIVGVDGIKMDLITSTQTEPGDPGALQFADVLPHEFFVQFTSERRKVEIKNGRVTTKFVRIGNRQAEALDGSCYAIAVRNICRFDFDRREAELSAPDAPRPDPNAALREALGRKKW</sequence>
<dbReference type="EMBL" id="JAUSUI010000001">
    <property type="protein sequence ID" value="MDQ0301371.1"/>
    <property type="molecule type" value="Genomic_DNA"/>
</dbReference>
<evidence type="ECO:0000256" key="1">
    <source>
        <dbReference type="SAM" id="MobiDB-lite"/>
    </source>
</evidence>
<keyword evidence="5" id="KW-1185">Reference proteome</keyword>
<feature type="domain" description="Terminase large subunit GpA endonuclease" evidence="3">
    <location>
        <begin position="288"/>
        <end position="580"/>
    </location>
</feature>
<accession>A0ABU0B6C1</accession>
<reference evidence="4 5" key="1">
    <citation type="submission" date="2023-07" db="EMBL/GenBank/DDBJ databases">
        <title>Genomic Encyclopedia of Type Strains, Phase IV (KMG-IV): sequencing the most valuable type-strain genomes for metagenomic binning, comparative biology and taxonomic classification.</title>
        <authorList>
            <person name="Goeker M."/>
        </authorList>
    </citation>
    <scope>NUCLEOTIDE SEQUENCE [LARGE SCALE GENOMIC DNA]</scope>
    <source>
        <strain evidence="4 5">DSM 2457</strain>
    </source>
</reference>
<protein>
    <submittedName>
        <fullName evidence="4">Phage terminase large subunit GpA-like protein</fullName>
    </submittedName>
</protein>
<evidence type="ECO:0000259" key="2">
    <source>
        <dbReference type="Pfam" id="PF05876"/>
    </source>
</evidence>
<organism evidence="4 5">
    <name type="scientific">Ancylobacter polymorphus</name>
    <dbReference type="NCBI Taxonomy" id="223390"/>
    <lineage>
        <taxon>Bacteria</taxon>
        <taxon>Pseudomonadati</taxon>
        <taxon>Pseudomonadota</taxon>
        <taxon>Alphaproteobacteria</taxon>
        <taxon>Hyphomicrobiales</taxon>
        <taxon>Xanthobacteraceae</taxon>
        <taxon>Ancylobacter</taxon>
    </lineage>
</organism>
<name>A0ABU0B6C1_9HYPH</name>
<proteinExistence type="predicted"/>
<dbReference type="Gene3D" id="3.40.50.300">
    <property type="entry name" value="P-loop containing nucleotide triphosphate hydrolases"/>
    <property type="match status" value="1"/>
</dbReference>
<gene>
    <name evidence="4" type="ORF">J2S75_000382</name>
</gene>
<dbReference type="InterPro" id="IPR027417">
    <property type="entry name" value="P-loop_NTPase"/>
</dbReference>
<dbReference type="InterPro" id="IPR046454">
    <property type="entry name" value="GpA_endonuclease"/>
</dbReference>
<feature type="domain" description="Phage terminase large subunit GpA ATPase" evidence="2">
    <location>
        <begin position="45"/>
        <end position="278"/>
    </location>
</feature>
<dbReference type="Proteomes" id="UP001224682">
    <property type="component" value="Unassembled WGS sequence"/>
</dbReference>
<evidence type="ECO:0000259" key="3">
    <source>
        <dbReference type="Pfam" id="PF20454"/>
    </source>
</evidence>
<feature type="region of interest" description="Disordered" evidence="1">
    <location>
        <begin position="587"/>
        <end position="611"/>
    </location>
</feature>
<comment type="caution">
    <text evidence="4">The sequence shown here is derived from an EMBL/GenBank/DDBJ whole genome shotgun (WGS) entry which is preliminary data.</text>
</comment>
<dbReference type="Pfam" id="PF20454">
    <property type="entry name" value="GpA_nuclease"/>
    <property type="match status" value="1"/>
</dbReference>
<dbReference type="RefSeq" id="WP_307017667.1">
    <property type="nucleotide sequence ID" value="NZ_JAUSUI010000001.1"/>
</dbReference>
<dbReference type="InterPro" id="IPR046453">
    <property type="entry name" value="GpA_ATPase"/>
</dbReference>
<evidence type="ECO:0000313" key="4">
    <source>
        <dbReference type="EMBL" id="MDQ0301371.1"/>
    </source>
</evidence>
<evidence type="ECO:0000313" key="5">
    <source>
        <dbReference type="Proteomes" id="UP001224682"/>
    </source>
</evidence>
<dbReference type="Pfam" id="PF05876">
    <property type="entry name" value="GpA_ATPase"/>
    <property type="match status" value="1"/>
</dbReference>